<evidence type="ECO:0000313" key="2">
    <source>
        <dbReference type="Proteomes" id="UP001156881"/>
    </source>
</evidence>
<dbReference type="EMBL" id="BSPG01000002">
    <property type="protein sequence ID" value="GLS42703.1"/>
    <property type="molecule type" value="Genomic_DNA"/>
</dbReference>
<protein>
    <submittedName>
        <fullName evidence="1">Uncharacterized protein</fullName>
    </submittedName>
</protein>
<keyword evidence="2" id="KW-1185">Reference proteome</keyword>
<reference evidence="2" key="1">
    <citation type="journal article" date="2019" name="Int. J. Syst. Evol. Microbiol.">
        <title>The Global Catalogue of Microorganisms (GCM) 10K type strain sequencing project: providing services to taxonomists for standard genome sequencing and annotation.</title>
        <authorList>
            <consortium name="The Broad Institute Genomics Platform"/>
            <consortium name="The Broad Institute Genome Sequencing Center for Infectious Disease"/>
            <person name="Wu L."/>
            <person name="Ma J."/>
        </authorList>
    </citation>
    <scope>NUCLEOTIDE SEQUENCE [LARGE SCALE GENOMIC DNA]</scope>
    <source>
        <strain evidence="2">NBRC 107710</strain>
    </source>
</reference>
<proteinExistence type="predicted"/>
<dbReference type="Proteomes" id="UP001156881">
    <property type="component" value="Unassembled WGS sequence"/>
</dbReference>
<name>A0ABQ6CXB3_9HYPH</name>
<comment type="caution">
    <text evidence="1">The sequence shown here is derived from an EMBL/GenBank/DDBJ whole genome shotgun (WGS) entry which is preliminary data.</text>
</comment>
<accession>A0ABQ6CXB3</accession>
<evidence type="ECO:0000313" key="1">
    <source>
        <dbReference type="EMBL" id="GLS42703.1"/>
    </source>
</evidence>
<sequence length="102" mass="10932">MVLAARRDVERFSFRGLGHLGAYAALEPEGLAHATVVGASGTVTILAATRRVLKIASLRSRLFALRRLAEACGQRVVIATPQGLRNEIGRRRIGGRPTSAAR</sequence>
<gene>
    <name evidence="1" type="ORF">GCM10007884_06880</name>
</gene>
<organism evidence="1 2">
    <name type="scientific">Methylobacterium brachythecii</name>
    <dbReference type="NCBI Taxonomy" id="1176177"/>
    <lineage>
        <taxon>Bacteria</taxon>
        <taxon>Pseudomonadati</taxon>
        <taxon>Pseudomonadota</taxon>
        <taxon>Alphaproteobacteria</taxon>
        <taxon>Hyphomicrobiales</taxon>
        <taxon>Methylobacteriaceae</taxon>
        <taxon>Methylobacterium</taxon>
    </lineage>
</organism>